<dbReference type="PANTHER" id="PTHR10587">
    <property type="entry name" value="GLYCOSYL TRANSFERASE-RELATED"/>
    <property type="match status" value="1"/>
</dbReference>
<dbReference type="Pfam" id="PF01522">
    <property type="entry name" value="Polysacc_deac_1"/>
    <property type="match status" value="1"/>
</dbReference>
<dbReference type="PROSITE" id="PS51677">
    <property type="entry name" value="NODB"/>
    <property type="match status" value="1"/>
</dbReference>
<dbReference type="InterPro" id="IPR002509">
    <property type="entry name" value="NODB_dom"/>
</dbReference>
<feature type="domain" description="NodB homology" evidence="1">
    <location>
        <begin position="80"/>
        <end position="261"/>
    </location>
</feature>
<protein>
    <submittedName>
        <fullName evidence="2">Polysaccharide deacetylase family protein</fullName>
    </submittedName>
</protein>
<proteinExistence type="predicted"/>
<dbReference type="InterPro" id="IPR006311">
    <property type="entry name" value="TAT_signal"/>
</dbReference>
<dbReference type="SUPFAM" id="SSF88713">
    <property type="entry name" value="Glycoside hydrolase/deacetylase"/>
    <property type="match status" value="1"/>
</dbReference>
<accession>A0ABS7G4G5</accession>
<dbReference type="PROSITE" id="PS51318">
    <property type="entry name" value="TAT"/>
    <property type="match status" value="1"/>
</dbReference>
<gene>
    <name evidence="2" type="ORF">K1Y72_29410</name>
</gene>
<keyword evidence="3" id="KW-1185">Reference proteome</keyword>
<dbReference type="InterPro" id="IPR050248">
    <property type="entry name" value="Polysacc_deacetylase_ArnD"/>
</dbReference>
<dbReference type="InterPro" id="IPR011330">
    <property type="entry name" value="Glyco_hydro/deAcase_b/a-brl"/>
</dbReference>
<reference evidence="2 3" key="1">
    <citation type="submission" date="2021-07" db="EMBL/GenBank/DDBJ databases">
        <title>Actinomadura sp. PM05-2 isolated from lichen.</title>
        <authorList>
            <person name="Somphong A."/>
            <person name="Phongsopitanun W."/>
            <person name="Tanasupawat S."/>
            <person name="Peongsungnone V."/>
        </authorList>
    </citation>
    <scope>NUCLEOTIDE SEQUENCE [LARGE SCALE GENOMIC DNA]</scope>
    <source>
        <strain evidence="2 3">PM05-2</strain>
    </source>
</reference>
<sequence>MGRTADAPPPGAAAGPPGRRSLLRGLALGAGGAVLGGAGGIAGGRLMAEDEVPASAASVDSWEPPERQVDIVWSVDTAARLVALTFDDGPLPKWTPMALDVLDEARIPATFFMVGSRLAAHAGLVRGRLGRHEVGNHTWRHDDLSRLSRAAGYRTVHRTHAAIAAVTGREPVLLRPPWGRMGGTTVHVAAQHGYDIALWSLLVQDRALHRDPQRMIDDVVQRARPGTVLLAHDVGQASRLEAVRRLPAMIAGLRGRGFSFVTLSELRRAAARSGGRAAPAAP</sequence>
<organism evidence="2 3">
    <name type="scientific">Actinomadura parmotrematis</name>
    <dbReference type="NCBI Taxonomy" id="2864039"/>
    <lineage>
        <taxon>Bacteria</taxon>
        <taxon>Bacillati</taxon>
        <taxon>Actinomycetota</taxon>
        <taxon>Actinomycetes</taxon>
        <taxon>Streptosporangiales</taxon>
        <taxon>Thermomonosporaceae</taxon>
        <taxon>Actinomadura</taxon>
    </lineage>
</organism>
<name>A0ABS7G4G5_9ACTN</name>
<dbReference type="Proteomes" id="UP000774570">
    <property type="component" value="Unassembled WGS sequence"/>
</dbReference>
<evidence type="ECO:0000259" key="1">
    <source>
        <dbReference type="PROSITE" id="PS51677"/>
    </source>
</evidence>
<dbReference type="Gene3D" id="3.20.20.370">
    <property type="entry name" value="Glycoside hydrolase/deacetylase"/>
    <property type="match status" value="1"/>
</dbReference>
<evidence type="ECO:0000313" key="2">
    <source>
        <dbReference type="EMBL" id="MBW8486518.1"/>
    </source>
</evidence>
<dbReference type="RefSeq" id="WP_220169755.1">
    <property type="nucleotide sequence ID" value="NZ_JAIBOA010000024.1"/>
</dbReference>
<evidence type="ECO:0000313" key="3">
    <source>
        <dbReference type="Proteomes" id="UP000774570"/>
    </source>
</evidence>
<dbReference type="EMBL" id="JAIBOA010000024">
    <property type="protein sequence ID" value="MBW8486518.1"/>
    <property type="molecule type" value="Genomic_DNA"/>
</dbReference>
<dbReference type="CDD" id="cd10917">
    <property type="entry name" value="CE4_NodB_like_6s_7s"/>
    <property type="match status" value="1"/>
</dbReference>
<comment type="caution">
    <text evidence="2">The sequence shown here is derived from an EMBL/GenBank/DDBJ whole genome shotgun (WGS) entry which is preliminary data.</text>
</comment>